<dbReference type="Gene3D" id="3.30.200.20">
    <property type="entry name" value="Phosphorylase Kinase, domain 1"/>
    <property type="match status" value="1"/>
</dbReference>
<keyword evidence="3 11" id="KW-0808">Transferase</keyword>
<dbReference type="EC" id="2.7.11.1" evidence="1"/>
<dbReference type="Pfam" id="PF00069">
    <property type="entry name" value="Pkinase"/>
    <property type="match status" value="1"/>
</dbReference>
<dbReference type="SUPFAM" id="SSF56112">
    <property type="entry name" value="Protein kinase-like (PK-like)"/>
    <property type="match status" value="1"/>
</dbReference>
<reference evidence="12" key="1">
    <citation type="journal article" date="2019" name="Int. J. Syst. Evol. Microbiol.">
        <title>The Global Catalogue of Microorganisms (GCM) 10K type strain sequencing project: providing services to taxonomists for standard genome sequencing and annotation.</title>
        <authorList>
            <consortium name="The Broad Institute Genomics Platform"/>
            <consortium name="The Broad Institute Genome Sequencing Center for Infectious Disease"/>
            <person name="Wu L."/>
            <person name="Ma J."/>
        </authorList>
    </citation>
    <scope>NUCLEOTIDE SEQUENCE [LARGE SCALE GENOMIC DNA]</scope>
    <source>
        <strain evidence="12">KCTC 32255</strain>
    </source>
</reference>
<dbReference type="CDD" id="cd14014">
    <property type="entry name" value="STKc_PknB_like"/>
    <property type="match status" value="1"/>
</dbReference>
<dbReference type="RefSeq" id="WP_345406145.1">
    <property type="nucleotide sequence ID" value="NZ_BAABLA010000122.1"/>
</dbReference>
<dbReference type="PROSITE" id="PS50011">
    <property type="entry name" value="PROTEIN_KINASE_DOM"/>
    <property type="match status" value="1"/>
</dbReference>
<dbReference type="Gene3D" id="1.10.510.10">
    <property type="entry name" value="Transferase(Phosphotransferase) domain 1"/>
    <property type="match status" value="1"/>
</dbReference>
<keyword evidence="5 11" id="KW-0418">Kinase</keyword>
<dbReference type="PANTHER" id="PTHR43289:SF6">
    <property type="entry name" value="SERINE_THREONINE-PROTEIN KINASE NEKL-3"/>
    <property type="match status" value="1"/>
</dbReference>
<feature type="transmembrane region" description="Helical" evidence="9">
    <location>
        <begin position="365"/>
        <end position="386"/>
    </location>
</feature>
<evidence type="ECO:0000259" key="10">
    <source>
        <dbReference type="PROSITE" id="PS50011"/>
    </source>
</evidence>
<feature type="binding site" evidence="7">
    <location>
        <position position="60"/>
    </location>
    <ligand>
        <name>ATP</name>
        <dbReference type="ChEBI" id="CHEBI:30616"/>
    </ligand>
</feature>
<sequence length="589" mass="61642">MAAGGSQPGDEAGNTASDQPNEQGRLVAGRYRLRAELGAGSMGTVWAGYDEFLHRPVAVKGIKLPPGFPAAQAEEQRERALREARAIASLSHPNVITLYDVVREDGEPFVVMELLTARSLAGLIAEGGPLTLAQAAEVGDAVAAALEAAHAAGITHRDVKPGNVLVSRDGRIKLTDFGIARNVSDMTLTKSGLMLGSPAYMAPELASGKQVSPAADLWGLGATLFTALAGEPPYDADGDPLATATAVVHSEVPRPPHGPLATLISGLMSKDPDRRPDLATVRDTLFELRPQPGRPLFDPALFDSDGEAAADRARAAAETSAATDTDDGATRDSTSTGGTAPLASDPGPLPFASSGTRAERQPVRLALFVALTVVAFLIAGAGGFALTRTLAGVSVLPAASQQDIDGGPSTIGPLVTQRGDATILNGDASGRFQIDVPAGWTKFVTQQPAGTLPASTLVQFVSANGHLMVGVERFPDFFPGNDVDDYLNGLRSFWPADGFVLVGRDEGTTLDGPVDVAYRTIETRTSPEQPTTTNPTGEPTTKVIGRTTYARLSRADSSLWVVRVTVPTEQESRGRTELFDRIVPTFDIG</sequence>
<dbReference type="Proteomes" id="UP001596337">
    <property type="component" value="Unassembled WGS sequence"/>
</dbReference>
<evidence type="ECO:0000256" key="9">
    <source>
        <dbReference type="SAM" id="Phobius"/>
    </source>
</evidence>
<evidence type="ECO:0000313" key="12">
    <source>
        <dbReference type="Proteomes" id="UP001596337"/>
    </source>
</evidence>
<feature type="compositionally biased region" description="Low complexity" evidence="8">
    <location>
        <begin position="527"/>
        <end position="541"/>
    </location>
</feature>
<dbReference type="PROSITE" id="PS00107">
    <property type="entry name" value="PROTEIN_KINASE_ATP"/>
    <property type="match status" value="1"/>
</dbReference>
<feature type="compositionally biased region" description="Low complexity" evidence="8">
    <location>
        <begin position="331"/>
        <end position="340"/>
    </location>
</feature>
<feature type="region of interest" description="Disordered" evidence="8">
    <location>
        <begin position="1"/>
        <end position="23"/>
    </location>
</feature>
<keyword evidence="9" id="KW-0812">Transmembrane</keyword>
<feature type="domain" description="Protein kinase" evidence="10">
    <location>
        <begin position="31"/>
        <end position="297"/>
    </location>
</feature>
<evidence type="ECO:0000256" key="5">
    <source>
        <dbReference type="ARBA" id="ARBA00022777"/>
    </source>
</evidence>
<dbReference type="InterPro" id="IPR008271">
    <property type="entry name" value="Ser/Thr_kinase_AS"/>
</dbReference>
<evidence type="ECO:0000256" key="8">
    <source>
        <dbReference type="SAM" id="MobiDB-lite"/>
    </source>
</evidence>
<dbReference type="GO" id="GO:0004674">
    <property type="term" value="F:protein serine/threonine kinase activity"/>
    <property type="evidence" value="ECO:0007669"/>
    <property type="project" value="UniProtKB-EC"/>
</dbReference>
<dbReference type="EMBL" id="JBHSXX010000001">
    <property type="protein sequence ID" value="MFC6871153.1"/>
    <property type="molecule type" value="Genomic_DNA"/>
</dbReference>
<organism evidence="11 12">
    <name type="scientific">Haloechinothrix salitolerans</name>
    <dbReference type="NCBI Taxonomy" id="926830"/>
    <lineage>
        <taxon>Bacteria</taxon>
        <taxon>Bacillati</taxon>
        <taxon>Actinomycetota</taxon>
        <taxon>Actinomycetes</taxon>
        <taxon>Pseudonocardiales</taxon>
        <taxon>Pseudonocardiaceae</taxon>
        <taxon>Haloechinothrix</taxon>
    </lineage>
</organism>
<keyword evidence="9" id="KW-0472">Membrane</keyword>
<dbReference type="InterPro" id="IPR017441">
    <property type="entry name" value="Protein_kinase_ATP_BS"/>
</dbReference>
<keyword evidence="2" id="KW-0723">Serine/threonine-protein kinase</keyword>
<feature type="region of interest" description="Disordered" evidence="8">
    <location>
        <begin position="308"/>
        <end position="356"/>
    </location>
</feature>
<evidence type="ECO:0000256" key="1">
    <source>
        <dbReference type="ARBA" id="ARBA00012513"/>
    </source>
</evidence>
<feature type="region of interest" description="Disordered" evidence="8">
    <location>
        <begin position="524"/>
        <end position="543"/>
    </location>
</feature>
<accession>A0ABW2C7J6</accession>
<keyword evidence="12" id="KW-1185">Reference proteome</keyword>
<evidence type="ECO:0000256" key="3">
    <source>
        <dbReference type="ARBA" id="ARBA00022679"/>
    </source>
</evidence>
<evidence type="ECO:0000256" key="7">
    <source>
        <dbReference type="PROSITE-ProRule" id="PRU10141"/>
    </source>
</evidence>
<evidence type="ECO:0000313" key="11">
    <source>
        <dbReference type="EMBL" id="MFC6871153.1"/>
    </source>
</evidence>
<dbReference type="PANTHER" id="PTHR43289">
    <property type="entry name" value="MITOGEN-ACTIVATED PROTEIN KINASE KINASE KINASE 20-RELATED"/>
    <property type="match status" value="1"/>
</dbReference>
<dbReference type="InterPro" id="IPR011009">
    <property type="entry name" value="Kinase-like_dom_sf"/>
</dbReference>
<proteinExistence type="predicted"/>
<gene>
    <name evidence="11" type="ORF">ACFQGD_28925</name>
</gene>
<keyword evidence="9" id="KW-1133">Transmembrane helix</keyword>
<name>A0ABW2C7J6_9PSEU</name>
<protein>
    <recommendedName>
        <fullName evidence="1">non-specific serine/threonine protein kinase</fullName>
        <ecNumber evidence="1">2.7.11.1</ecNumber>
    </recommendedName>
</protein>
<keyword evidence="6 7" id="KW-0067">ATP-binding</keyword>
<keyword evidence="4 7" id="KW-0547">Nucleotide-binding</keyword>
<dbReference type="InterPro" id="IPR000719">
    <property type="entry name" value="Prot_kinase_dom"/>
</dbReference>
<evidence type="ECO:0000256" key="6">
    <source>
        <dbReference type="ARBA" id="ARBA00022840"/>
    </source>
</evidence>
<evidence type="ECO:0000256" key="4">
    <source>
        <dbReference type="ARBA" id="ARBA00022741"/>
    </source>
</evidence>
<dbReference type="PROSITE" id="PS00108">
    <property type="entry name" value="PROTEIN_KINASE_ST"/>
    <property type="match status" value="1"/>
</dbReference>
<dbReference type="SMART" id="SM00220">
    <property type="entry name" value="S_TKc"/>
    <property type="match status" value="1"/>
</dbReference>
<evidence type="ECO:0000256" key="2">
    <source>
        <dbReference type="ARBA" id="ARBA00022527"/>
    </source>
</evidence>
<comment type="caution">
    <text evidence="11">The sequence shown here is derived from an EMBL/GenBank/DDBJ whole genome shotgun (WGS) entry which is preliminary data.</text>
</comment>